<dbReference type="AlphaFoldDB" id="A0A9W9HG84"/>
<dbReference type="Proteomes" id="UP001149079">
    <property type="component" value="Unassembled WGS sequence"/>
</dbReference>
<evidence type="ECO:0000313" key="4">
    <source>
        <dbReference type="Proteomes" id="UP001149079"/>
    </source>
</evidence>
<dbReference type="RefSeq" id="XP_056526712.1">
    <property type="nucleotide sequence ID" value="XM_056661546.1"/>
</dbReference>
<dbReference type="OrthoDB" id="4352951at2759"/>
<protein>
    <submittedName>
        <fullName evidence="3">Uncharacterized protein</fullName>
    </submittedName>
</protein>
<evidence type="ECO:0000256" key="2">
    <source>
        <dbReference type="SAM" id="MobiDB-lite"/>
    </source>
</evidence>
<sequence length="410" mass="46515">MDEETRPLGSRQPQPILDLLPPPDTPAEEDPLLASLTNDLDVRILHRRNQAQPNPDKDFGMPYPLTTSRNSISSAKFEHVASLPAYPKTHPYGYTYVVNLEGLAREQAEAAMAEVQYSRSLSRTDSNVMCSYLETRCIKRTYKCSGIKICKWLHEDLRGLKHSSVDSDLVYTITQIRKELQKADTLTKPQRESLGGGTSNLTTDDTATHHFHKSLIRQEKFDIDLLAHLVANPASFEEDYASLRCGVAESTKTRKQACGNIHPQGDGELVRETCGVRFITYIPVDLNQQHKALFWSQGIVEPLGISFALTSAFTYPFAITYPPSISQSRPNKVQRLASTNHFQQDQQKDNVSYADELQMANLRLQLAQRELELQRREIELQERKRAAEIRKLQDEITIRKLRAELASSHN</sequence>
<dbReference type="EMBL" id="JAPQKL010000001">
    <property type="protein sequence ID" value="KAJ5146238.1"/>
    <property type="molecule type" value="Genomic_DNA"/>
</dbReference>
<comment type="caution">
    <text evidence="3">The sequence shown here is derived from an EMBL/GenBank/DDBJ whole genome shotgun (WGS) entry which is preliminary data.</text>
</comment>
<accession>A0A9W9HG84</accession>
<organism evidence="3 4">
    <name type="scientific">Penicillium bovifimosum</name>
    <dbReference type="NCBI Taxonomy" id="126998"/>
    <lineage>
        <taxon>Eukaryota</taxon>
        <taxon>Fungi</taxon>
        <taxon>Dikarya</taxon>
        <taxon>Ascomycota</taxon>
        <taxon>Pezizomycotina</taxon>
        <taxon>Eurotiomycetes</taxon>
        <taxon>Eurotiomycetidae</taxon>
        <taxon>Eurotiales</taxon>
        <taxon>Aspergillaceae</taxon>
        <taxon>Penicillium</taxon>
    </lineage>
</organism>
<reference evidence="3" key="2">
    <citation type="journal article" date="2023" name="IMA Fungus">
        <title>Comparative genomic study of the Penicillium genus elucidates a diverse pangenome and 15 lateral gene transfer events.</title>
        <authorList>
            <person name="Petersen C."/>
            <person name="Sorensen T."/>
            <person name="Nielsen M.R."/>
            <person name="Sondergaard T.E."/>
            <person name="Sorensen J.L."/>
            <person name="Fitzpatrick D.A."/>
            <person name="Frisvad J.C."/>
            <person name="Nielsen K.L."/>
        </authorList>
    </citation>
    <scope>NUCLEOTIDE SEQUENCE</scope>
    <source>
        <strain evidence="3">IBT 22155</strain>
    </source>
</reference>
<feature type="region of interest" description="Disordered" evidence="2">
    <location>
        <begin position="1"/>
        <end position="31"/>
    </location>
</feature>
<evidence type="ECO:0000313" key="3">
    <source>
        <dbReference type="EMBL" id="KAJ5146238.1"/>
    </source>
</evidence>
<feature type="region of interest" description="Disordered" evidence="2">
    <location>
        <begin position="184"/>
        <end position="203"/>
    </location>
</feature>
<evidence type="ECO:0000256" key="1">
    <source>
        <dbReference type="SAM" id="Coils"/>
    </source>
</evidence>
<name>A0A9W9HG84_9EURO</name>
<feature type="coiled-coil region" evidence="1">
    <location>
        <begin position="350"/>
        <end position="391"/>
    </location>
</feature>
<keyword evidence="4" id="KW-1185">Reference proteome</keyword>
<dbReference type="GeneID" id="81400716"/>
<reference evidence="3" key="1">
    <citation type="submission" date="2022-11" db="EMBL/GenBank/DDBJ databases">
        <authorList>
            <person name="Petersen C."/>
        </authorList>
    </citation>
    <scope>NUCLEOTIDE SEQUENCE</scope>
    <source>
        <strain evidence="3">IBT 22155</strain>
    </source>
</reference>
<proteinExistence type="predicted"/>
<gene>
    <name evidence="3" type="ORF">N7515_000802</name>
</gene>
<keyword evidence="1" id="KW-0175">Coiled coil</keyword>